<evidence type="ECO:0000313" key="2">
    <source>
        <dbReference type="Proteomes" id="UP000542674"/>
    </source>
</evidence>
<accession>A0A7W7WUB3</accession>
<gene>
    <name evidence="1" type="ORF">F4559_001413</name>
</gene>
<comment type="caution">
    <text evidence="1">The sequence shown here is derived from an EMBL/GenBank/DDBJ whole genome shotgun (WGS) entry which is preliminary data.</text>
</comment>
<dbReference type="EMBL" id="JACHJS010000001">
    <property type="protein sequence ID" value="MBB4964054.1"/>
    <property type="molecule type" value="Genomic_DNA"/>
</dbReference>
<protein>
    <submittedName>
        <fullName evidence="1">Uncharacterized protein</fullName>
    </submittedName>
</protein>
<dbReference type="Proteomes" id="UP000542674">
    <property type="component" value="Unassembled WGS sequence"/>
</dbReference>
<organism evidence="1 2">
    <name type="scientific">Saccharothrix violaceirubra</name>
    <dbReference type="NCBI Taxonomy" id="413306"/>
    <lineage>
        <taxon>Bacteria</taxon>
        <taxon>Bacillati</taxon>
        <taxon>Actinomycetota</taxon>
        <taxon>Actinomycetes</taxon>
        <taxon>Pseudonocardiales</taxon>
        <taxon>Pseudonocardiaceae</taxon>
        <taxon>Saccharothrix</taxon>
    </lineage>
</organism>
<keyword evidence="2" id="KW-1185">Reference proteome</keyword>
<name>A0A7W7WUB3_9PSEU</name>
<evidence type="ECO:0000313" key="1">
    <source>
        <dbReference type="EMBL" id="MBB4964054.1"/>
    </source>
</evidence>
<reference evidence="1 2" key="1">
    <citation type="submission" date="2020-08" db="EMBL/GenBank/DDBJ databases">
        <title>Sequencing the genomes of 1000 actinobacteria strains.</title>
        <authorList>
            <person name="Klenk H.-P."/>
        </authorList>
    </citation>
    <scope>NUCLEOTIDE SEQUENCE [LARGE SCALE GENOMIC DNA]</scope>
    <source>
        <strain evidence="1 2">DSM 45084</strain>
    </source>
</reference>
<sequence>MVSRTFSRVFDMVSTLTIQIERSKAKMR</sequence>
<dbReference type="AlphaFoldDB" id="A0A7W7WUB3"/>
<proteinExistence type="predicted"/>